<protein>
    <submittedName>
        <fullName evidence="5">Uncharacterized protein</fullName>
    </submittedName>
</protein>
<dbReference type="Proteomes" id="UP000507470">
    <property type="component" value="Unassembled WGS sequence"/>
</dbReference>
<dbReference type="SUPFAM" id="SSF50998">
    <property type="entry name" value="Quinoprotein alcohol dehydrogenase-like"/>
    <property type="match status" value="1"/>
</dbReference>
<dbReference type="InterPro" id="IPR052752">
    <property type="entry name" value="NACHT-WD_repeat"/>
</dbReference>
<dbReference type="PANTHER" id="PTHR19871:SF14">
    <property type="entry name" value="DUF4062 DOMAIN-CONTAINING PROTEIN"/>
    <property type="match status" value="1"/>
</dbReference>
<evidence type="ECO:0000256" key="2">
    <source>
        <dbReference type="ARBA" id="ARBA00022737"/>
    </source>
</evidence>
<gene>
    <name evidence="5" type="ORF">MCOR_34540</name>
</gene>
<keyword evidence="2" id="KW-0677">Repeat</keyword>
<dbReference type="SUPFAM" id="SSF52540">
    <property type="entry name" value="P-loop containing nucleoside triphosphate hydrolases"/>
    <property type="match status" value="1"/>
</dbReference>
<proteinExistence type="predicted"/>
<dbReference type="SUPFAM" id="SSF50969">
    <property type="entry name" value="YVTN repeat-like/Quinoprotein amine dehydrogenase"/>
    <property type="match status" value="1"/>
</dbReference>
<dbReference type="PROSITE" id="PS00675">
    <property type="entry name" value="SIGMA54_INTERACT_1"/>
    <property type="match status" value="1"/>
</dbReference>
<evidence type="ECO:0000259" key="4">
    <source>
        <dbReference type="Pfam" id="PF25469"/>
    </source>
</evidence>
<name>A0A6J8CYA7_MYTCO</name>
<dbReference type="InterPro" id="IPR011047">
    <property type="entry name" value="Quinoprotein_ADH-like_sf"/>
</dbReference>
<dbReference type="PANTHER" id="PTHR19871">
    <property type="entry name" value="BETA TRANSDUCIN-RELATED PROTEIN"/>
    <property type="match status" value="1"/>
</dbReference>
<sequence>MNGLAIEDGPVNPFRLRHLDDVIDQDETDEVRREMEVPLRYKDLMDTERSHTKQILFGGIPAEDIPHIRSKEIKIYICSAGTDSEVERDAFVEDVYPALRNYCKETHGLDFHAIDMRWGMDYAEKGWPSTETCLKELRHCQTHSLGPCIVAILGQKYKRFTPPETIEEEEFDLLKESLMEEENIALLDVIYEKDTNINPAVYRLQRPSTDKDPSLKMWKDTQKTVQEILEDAARTCLESNKISKEKFLKYTSSEIHQEIQQGILNQSDKDDKCLFFSRLVSNMDDLLTSSKRQKFLDILPCNNEQDINAEIAANSLRKEVLGNLDTNNCSENFVDFSTNGIHYKNVDEYTQNVCRYLHSSVKKLIDYAVKNQNTLHSDNLYREVVQHWHASLNSSQPFVGRDNILSKVKEYLLSETDQPLVITGESGSGKSAIIAKIASDVNIAIKNDDLAMRTALVFRFVGQTQNAVTAQELLYSLCNQLAFVMGKYRHDVPKDFKALKLYFIEMVQRGEFGGMLIILIDSLDLLSTFENGHKLEWLPSRVAVNVKIVVSVNSECKECLTRLVHKCPDNIVDITPLSNTDCENVMKVMMNKERRSVSYDQWKIVQNAFQNCTLPLFVKIVFDEVSLWHSYDDSETQVLGNSVDDVIDNIFYRAERKFGKHILSGVLGYLTASRDGLSESELVDILSTDEDNLNHVFCSWHPKVRRYPAYLVSVIRQYFEPYLLEKECDSIRVLCWKYPCFKKVAHSRYVTNEEEKLYSTIADYFLGKWGGSSRKPCTYPSKLMAKKMINSEDKACRLLPVQHNFYGESEVRGLYNKRKMTELPFSLMCSGRHGDLRSETFCNFHYIYYRLKASSLEHLLADFDMFHDRETTLVADALRMSGAALQADVDSLGVEITGRLLPHARRFKYIRELIHQCDLAAQAHCPLVPNCQIYSAPGGPLQYECDVGGNVFCPIDIDVFNSPDGILLTAKPHFSSRVRVWELSRGDSRPDMMMPLGEIHPTRDGRFLNIIQNDQMIKIYRSDCGELHGEIVYGHGRVSDIEVSNKYITFCVEKGTGPYIIDVDAKSVLHRFSFHAHAVAVSPDENYVAFNSEKNILLYQMPLMERKCMAQASDVPQDIIFSNNKPKCFIFTKSKIVESIEFDVVSRKFTCKFIFSDLELRQCVISNTQKYLLCRSAKCLHLVYTHDNKLLRKFDKLPEDVIVEQSSNFTGALFTTEDRYIVASRYTFLAVWDTVTGDPLRVLQSSVSPILRVYTSNAVNKVVTLLADNSFQVWNLENIDSNILHSNNIFPGNVFGAQLSTVSQKIVAFEGRVPEAKVLSLRNGQVTDILQHSHNTDDKVRQVILSPNGRFAVTRGQRAEDMTEGSTVWRVLRDDVVWDLEASKRTHYSGNNRFVNFTKDSEYAVFISLVNYSRYDWSDNTYALSVVQAENGITRTVPFPPCTEFVSPPCIVLCGSTNYFTAIVQICNKTHDPKSKKERSRHYEVQLLLEDISGTEEETTFLKIQNVLEEAEEDCQFLDVKTNLKNQLVLMYAKGVDQYVFEMEKGLVRPSYIQKGLMVYDFKNKGILKHIPEFLLPSSDINTLTLSRNSMIIMDQNRYVFNIVNPKSVIPIDKQFGIGTPRFVLDGRFIVGLTPNFREVIVVRTCDGIVKGHMFVHGCATCVSVGADDRTVVVGCEDGRVMILTIILELCDPVREIIQSFPSRQIKPEKEPDSMRLIKKDIRHMMCRTPDHARLSARLQTSAIEENRRPPSHRIISTGVTMTQNIKRSRSEVCSVQ</sequence>
<dbReference type="OrthoDB" id="2325716at2759"/>
<keyword evidence="6" id="KW-1185">Reference proteome</keyword>
<dbReference type="InterPro" id="IPR007111">
    <property type="entry name" value="NACHT_NTPase"/>
</dbReference>
<organism evidence="5 6">
    <name type="scientific">Mytilus coruscus</name>
    <name type="common">Sea mussel</name>
    <dbReference type="NCBI Taxonomy" id="42192"/>
    <lineage>
        <taxon>Eukaryota</taxon>
        <taxon>Metazoa</taxon>
        <taxon>Spiralia</taxon>
        <taxon>Lophotrochozoa</taxon>
        <taxon>Mollusca</taxon>
        <taxon>Bivalvia</taxon>
        <taxon>Autobranchia</taxon>
        <taxon>Pteriomorphia</taxon>
        <taxon>Mytilida</taxon>
        <taxon>Mytiloidea</taxon>
        <taxon>Mytilidae</taxon>
        <taxon>Mytilinae</taxon>
        <taxon>Mytilus</taxon>
    </lineage>
</organism>
<evidence type="ECO:0000259" key="3">
    <source>
        <dbReference type="Pfam" id="PF05729"/>
    </source>
</evidence>
<evidence type="ECO:0000313" key="5">
    <source>
        <dbReference type="EMBL" id="CAC5400357.1"/>
    </source>
</evidence>
<evidence type="ECO:0000256" key="1">
    <source>
        <dbReference type="ARBA" id="ARBA00022574"/>
    </source>
</evidence>
<dbReference type="Pfam" id="PF25469">
    <property type="entry name" value="WHD_NWD1"/>
    <property type="match status" value="1"/>
</dbReference>
<dbReference type="InterPro" id="IPR015943">
    <property type="entry name" value="WD40/YVTN_repeat-like_dom_sf"/>
</dbReference>
<dbReference type="InterPro" id="IPR025662">
    <property type="entry name" value="Sigma_54_int_dom_ATP-bd_1"/>
</dbReference>
<feature type="domain" description="NACHT" evidence="3">
    <location>
        <begin position="419"/>
        <end position="589"/>
    </location>
</feature>
<dbReference type="InterPro" id="IPR011044">
    <property type="entry name" value="Quino_amine_DH_bsu"/>
</dbReference>
<dbReference type="InterPro" id="IPR027417">
    <property type="entry name" value="P-loop_NTPase"/>
</dbReference>
<dbReference type="InterPro" id="IPR057588">
    <property type="entry name" value="NWD1/2-like_WH"/>
</dbReference>
<feature type="domain" description="NWD1/2-like winged helix-turn-helix" evidence="4">
    <location>
        <begin position="641"/>
        <end position="755"/>
    </location>
</feature>
<accession>A0A6J8CYA7</accession>
<reference evidence="5 6" key="1">
    <citation type="submission" date="2020-06" db="EMBL/GenBank/DDBJ databases">
        <authorList>
            <person name="Li R."/>
            <person name="Bekaert M."/>
        </authorList>
    </citation>
    <scope>NUCLEOTIDE SEQUENCE [LARGE SCALE GENOMIC DNA]</scope>
    <source>
        <strain evidence="6">wild</strain>
    </source>
</reference>
<dbReference type="EMBL" id="CACVKT020006198">
    <property type="protein sequence ID" value="CAC5400357.1"/>
    <property type="molecule type" value="Genomic_DNA"/>
</dbReference>
<dbReference type="Pfam" id="PF05729">
    <property type="entry name" value="NACHT"/>
    <property type="match status" value="1"/>
</dbReference>
<keyword evidence="1" id="KW-0853">WD repeat</keyword>
<dbReference type="Gene3D" id="2.130.10.10">
    <property type="entry name" value="YVTN repeat-like/Quinoprotein amine dehydrogenase"/>
    <property type="match status" value="1"/>
</dbReference>
<evidence type="ECO:0000313" key="6">
    <source>
        <dbReference type="Proteomes" id="UP000507470"/>
    </source>
</evidence>
<dbReference type="Gene3D" id="3.40.50.300">
    <property type="entry name" value="P-loop containing nucleotide triphosphate hydrolases"/>
    <property type="match status" value="1"/>
</dbReference>